<comment type="caution">
    <text evidence="2">The sequence shown here is derived from an EMBL/GenBank/DDBJ whole genome shotgun (WGS) entry which is preliminary data.</text>
</comment>
<gene>
    <name evidence="2" type="ORF">PCOR1329_LOCUS38672</name>
</gene>
<dbReference type="InterPro" id="IPR036397">
    <property type="entry name" value="RNaseH_sf"/>
</dbReference>
<feature type="compositionally biased region" description="Low complexity" evidence="1">
    <location>
        <begin position="409"/>
        <end position="432"/>
    </location>
</feature>
<dbReference type="EMBL" id="CAUYUJ010014678">
    <property type="protein sequence ID" value="CAK0844605.1"/>
    <property type="molecule type" value="Genomic_DNA"/>
</dbReference>
<accession>A0ABN9TG40</accession>
<feature type="region of interest" description="Disordered" evidence="1">
    <location>
        <begin position="409"/>
        <end position="453"/>
    </location>
</feature>
<feature type="compositionally biased region" description="Low complexity" evidence="1">
    <location>
        <begin position="966"/>
        <end position="995"/>
    </location>
</feature>
<proteinExistence type="predicted"/>
<feature type="region of interest" description="Disordered" evidence="1">
    <location>
        <begin position="1083"/>
        <end position="1104"/>
    </location>
</feature>
<evidence type="ECO:0000313" key="2">
    <source>
        <dbReference type="EMBL" id="CAK0844605.1"/>
    </source>
</evidence>
<evidence type="ECO:0000256" key="1">
    <source>
        <dbReference type="SAM" id="MobiDB-lite"/>
    </source>
</evidence>
<dbReference type="Gene3D" id="3.30.420.10">
    <property type="entry name" value="Ribonuclease H-like superfamily/Ribonuclease H"/>
    <property type="match status" value="2"/>
</dbReference>
<feature type="region of interest" description="Disordered" evidence="1">
    <location>
        <begin position="934"/>
        <end position="1009"/>
    </location>
</feature>
<name>A0ABN9TG40_9DINO</name>
<feature type="compositionally biased region" description="Acidic residues" evidence="1">
    <location>
        <begin position="434"/>
        <end position="445"/>
    </location>
</feature>
<organism evidence="2 3">
    <name type="scientific">Prorocentrum cordatum</name>
    <dbReference type="NCBI Taxonomy" id="2364126"/>
    <lineage>
        <taxon>Eukaryota</taxon>
        <taxon>Sar</taxon>
        <taxon>Alveolata</taxon>
        <taxon>Dinophyceae</taxon>
        <taxon>Prorocentrales</taxon>
        <taxon>Prorocentraceae</taxon>
        <taxon>Prorocentrum</taxon>
    </lineage>
</organism>
<evidence type="ECO:0000313" key="3">
    <source>
        <dbReference type="Proteomes" id="UP001189429"/>
    </source>
</evidence>
<protein>
    <submittedName>
        <fullName evidence="2">Uncharacterized protein</fullName>
    </submittedName>
</protein>
<reference evidence="2" key="1">
    <citation type="submission" date="2023-10" db="EMBL/GenBank/DDBJ databases">
        <authorList>
            <person name="Chen Y."/>
            <person name="Shah S."/>
            <person name="Dougan E. K."/>
            <person name="Thang M."/>
            <person name="Chan C."/>
        </authorList>
    </citation>
    <scope>NUCLEOTIDE SEQUENCE [LARGE SCALE GENOMIC DNA]</scope>
</reference>
<keyword evidence="3" id="KW-1185">Reference proteome</keyword>
<dbReference type="Proteomes" id="UP001189429">
    <property type="component" value="Unassembled WGS sequence"/>
</dbReference>
<sequence>MGRDLSNVFRHFQRNLQGDLAPNPVGRPPALSAAQVDKVVETTEAMVVAADGKYQVTALMVRNALKLKCSVKRVQEALRSRGVRFRPMREKPIRTVDDEKDRLAFGNRHAKKPPSFWVSGIHAYLDNKMFPFYPNGQGRAYAAKRAARGTYRAKGKGLAKGHVKPRRSLKVTFGKGVNVAVAISAKKVLMCHVVPKQWNAAEASTMYSKSLSPALRRAYSGKTRFLVLEDNDPSGYKSKSAVQTKVAHAIEVLPFPKRSPDINPLDYGFWDCVNRRLRKQEATYSSAKKETRAQFVARLKRTIQRVPEAILTPLVKSMGRRCKALQRAKGKDFEALAGAALGLGLERERPPLGRAADLREPARARRARLRLGDAGAWPAQRSWRDRLAARGSPVAQPEDAPAPLLEAAPRAQPAAAQPADGRGSDSSSSGGSDSEGDAAADEPDADWVKEEENEQARSHVFLVTYSALLNAPEDAGMANPADMDDREFFRKALLDAVANLAPAAGSQGGRPRTRALEVNFLLTVQEKHQDGKVHYHQAVKLSHETRFLPIKTALRQRSKLASHWSTSHTELWSAVRYLTRTSDRKKSVDRSPDVWAKDGSAPNLYEMGNEGWGAKMHKRRREQAAMAAGDQVLERSAKKSKEIFGKLDLYALVVTDKLLTPRKVMTHAQKKGSLAMQNYVARNQRKLAELIEEALEWEGASERAEEDDESDWGLILRKAACTCACGEAGCEWWAAAVAFFDRNPGVDRDYLAACLVKIIKEGPSKTARVPLIVGPRNAGKSTVLEPVLTLFGEDGVFTKPKLGAFCPLAKLVGPQRRFIFFDDYRPVEYASMAERSPTVPVTDFLAMFCGQKFQVQVSQCFNNGQPDTIWKRGAAMTAKKKGLWMPSDVVPQEEIRHMQARVVQFEAKGKLKEADFRTVPKCSESFARWLVTGSTYYGNRPPRQPTAREEAQPRKAASKTAKKAANEAVNKATNEATNKASNEAANKAANKAANEAADKAANKAANEAAHEAANKAAKCANEAASEATGEAANKAANKAANQAASKVVNDAANEATNEAVSNAANEPARKVFNLAVSEAAKKTGSGHAADEADNEAADKAAHKAAKEAANKAVSTAADEAAKKVVNLAASEAAKGAVNLAVREPAGHPELAQRWNWCPAVDKVVETTEAMVVAADGKYQVTALMVRNALKLKCSVKRVQEALRSRGVRFRPMREKPIRTVDDEKDRLAFGNRHAKKPPSFWVSGIHAYLDNKMFPFYPNGQGRAYAAKRAARGTYRAKGKGLAKGHVKPRRSLKVTFGKGVNVAVAISAKKVLMCHVVPKQWNAAEAVVPSTRSPCRQRCAGRIPARSASRFWGAATPSGCRSAAQTQFHNSIEALPFPRRSPDISPFNCGFWGCVNRRLRKQQEALVLAW</sequence>